<gene>
    <name evidence="2" type="ORF">E2C01_017029</name>
</gene>
<comment type="caution">
    <text evidence="2">The sequence shown here is derived from an EMBL/GenBank/DDBJ whole genome shotgun (WGS) entry which is preliminary data.</text>
</comment>
<evidence type="ECO:0000313" key="3">
    <source>
        <dbReference type="Proteomes" id="UP000324222"/>
    </source>
</evidence>
<name>A0A5B7DR66_PORTR</name>
<evidence type="ECO:0000256" key="1">
    <source>
        <dbReference type="SAM" id="MobiDB-lite"/>
    </source>
</evidence>
<accession>A0A5B7DR66</accession>
<evidence type="ECO:0000313" key="2">
    <source>
        <dbReference type="EMBL" id="MPC23960.1"/>
    </source>
</evidence>
<organism evidence="2 3">
    <name type="scientific">Portunus trituberculatus</name>
    <name type="common">Swimming crab</name>
    <name type="synonym">Neptunus trituberculatus</name>
    <dbReference type="NCBI Taxonomy" id="210409"/>
    <lineage>
        <taxon>Eukaryota</taxon>
        <taxon>Metazoa</taxon>
        <taxon>Ecdysozoa</taxon>
        <taxon>Arthropoda</taxon>
        <taxon>Crustacea</taxon>
        <taxon>Multicrustacea</taxon>
        <taxon>Malacostraca</taxon>
        <taxon>Eumalacostraca</taxon>
        <taxon>Eucarida</taxon>
        <taxon>Decapoda</taxon>
        <taxon>Pleocyemata</taxon>
        <taxon>Brachyura</taxon>
        <taxon>Eubrachyura</taxon>
        <taxon>Portunoidea</taxon>
        <taxon>Portunidae</taxon>
        <taxon>Portuninae</taxon>
        <taxon>Portunus</taxon>
    </lineage>
</organism>
<sequence>MAARHTRDKQPAAGQGTSQQGQCRRGLAMRQEGEERPRPLLGTAEWRLAAAAVARGCLLLLLCCLLASPETAAHQPYCTTYTRPTHLRPYARNLSSKLSILT</sequence>
<protein>
    <submittedName>
        <fullName evidence="2">Uncharacterized protein</fullName>
    </submittedName>
</protein>
<proteinExistence type="predicted"/>
<reference evidence="2 3" key="1">
    <citation type="submission" date="2019-05" db="EMBL/GenBank/DDBJ databases">
        <title>Another draft genome of Portunus trituberculatus and its Hox gene families provides insights of decapod evolution.</title>
        <authorList>
            <person name="Jeong J.-H."/>
            <person name="Song I."/>
            <person name="Kim S."/>
            <person name="Choi T."/>
            <person name="Kim D."/>
            <person name="Ryu S."/>
            <person name="Kim W."/>
        </authorList>
    </citation>
    <scope>NUCLEOTIDE SEQUENCE [LARGE SCALE GENOMIC DNA]</scope>
    <source>
        <tissue evidence="2">Muscle</tissue>
    </source>
</reference>
<dbReference type="EMBL" id="VSRR010001272">
    <property type="protein sequence ID" value="MPC23960.1"/>
    <property type="molecule type" value="Genomic_DNA"/>
</dbReference>
<feature type="region of interest" description="Disordered" evidence="1">
    <location>
        <begin position="1"/>
        <end position="39"/>
    </location>
</feature>
<dbReference type="AlphaFoldDB" id="A0A5B7DR66"/>
<keyword evidence="3" id="KW-1185">Reference proteome</keyword>
<dbReference type="Proteomes" id="UP000324222">
    <property type="component" value="Unassembled WGS sequence"/>
</dbReference>